<dbReference type="Proteomes" id="UP001279734">
    <property type="component" value="Unassembled WGS sequence"/>
</dbReference>
<name>A0AAD3TBE0_NEPGR</name>
<protein>
    <submittedName>
        <fullName evidence="2">Uncharacterized protein</fullName>
    </submittedName>
</protein>
<evidence type="ECO:0000313" key="3">
    <source>
        <dbReference type="Proteomes" id="UP001279734"/>
    </source>
</evidence>
<evidence type="ECO:0000313" key="2">
    <source>
        <dbReference type="EMBL" id="GMH25849.1"/>
    </source>
</evidence>
<evidence type="ECO:0000256" key="1">
    <source>
        <dbReference type="SAM" id="MobiDB-lite"/>
    </source>
</evidence>
<feature type="region of interest" description="Disordered" evidence="1">
    <location>
        <begin position="150"/>
        <end position="183"/>
    </location>
</feature>
<organism evidence="2 3">
    <name type="scientific">Nepenthes gracilis</name>
    <name type="common">Slender pitcher plant</name>
    <dbReference type="NCBI Taxonomy" id="150966"/>
    <lineage>
        <taxon>Eukaryota</taxon>
        <taxon>Viridiplantae</taxon>
        <taxon>Streptophyta</taxon>
        <taxon>Embryophyta</taxon>
        <taxon>Tracheophyta</taxon>
        <taxon>Spermatophyta</taxon>
        <taxon>Magnoliopsida</taxon>
        <taxon>eudicotyledons</taxon>
        <taxon>Gunneridae</taxon>
        <taxon>Pentapetalae</taxon>
        <taxon>Caryophyllales</taxon>
        <taxon>Nepenthaceae</taxon>
        <taxon>Nepenthes</taxon>
    </lineage>
</organism>
<accession>A0AAD3TBE0</accession>
<sequence>MRSFINSELNRCEAKSRLNCQEMTSWKSYRPDNDPSKNVEPPTFLVETSKGPEVIDSSGATEASGPFRLVNEQNPVEENVPSTERDFVEERVTGPPSKVIRTSKGPLVCLGSLDVNAEMIELEESDPKAFVLVVIIFSFLLTPRGDYSERESTPLLGPIASSSHHSPSRQRHEQASTPDASSRLPKNIVAQQAYYITVIF</sequence>
<keyword evidence="3" id="KW-1185">Reference proteome</keyword>
<gene>
    <name evidence="2" type="ORF">Nepgr_027692</name>
</gene>
<dbReference type="EMBL" id="BSYO01000030">
    <property type="protein sequence ID" value="GMH25849.1"/>
    <property type="molecule type" value="Genomic_DNA"/>
</dbReference>
<dbReference type="AlphaFoldDB" id="A0AAD3TBE0"/>
<proteinExistence type="predicted"/>
<comment type="caution">
    <text evidence="2">The sequence shown here is derived from an EMBL/GenBank/DDBJ whole genome shotgun (WGS) entry which is preliminary data.</text>
</comment>
<reference evidence="2" key="1">
    <citation type="submission" date="2023-05" db="EMBL/GenBank/DDBJ databases">
        <title>Nepenthes gracilis genome sequencing.</title>
        <authorList>
            <person name="Fukushima K."/>
        </authorList>
    </citation>
    <scope>NUCLEOTIDE SEQUENCE</scope>
    <source>
        <strain evidence="2">SING2019-196</strain>
    </source>
</reference>